<organism evidence="9 10">
    <name type="scientific">Daedalea quercina L-15889</name>
    <dbReference type="NCBI Taxonomy" id="1314783"/>
    <lineage>
        <taxon>Eukaryota</taxon>
        <taxon>Fungi</taxon>
        <taxon>Dikarya</taxon>
        <taxon>Basidiomycota</taxon>
        <taxon>Agaricomycotina</taxon>
        <taxon>Agaricomycetes</taxon>
        <taxon>Polyporales</taxon>
        <taxon>Fomitopsis</taxon>
    </lineage>
</organism>
<dbReference type="OrthoDB" id="66546at2759"/>
<evidence type="ECO:0000313" key="10">
    <source>
        <dbReference type="Proteomes" id="UP000076727"/>
    </source>
</evidence>
<dbReference type="InterPro" id="IPR042241">
    <property type="entry name" value="GCP_C_sf"/>
</dbReference>
<dbReference type="Pfam" id="PF04130">
    <property type="entry name" value="GCP_C_terminal"/>
    <property type="match status" value="1"/>
</dbReference>
<dbReference type="GO" id="GO:0051225">
    <property type="term" value="P:spindle assembly"/>
    <property type="evidence" value="ECO:0007669"/>
    <property type="project" value="TreeGrafter"/>
</dbReference>
<evidence type="ECO:0000256" key="4">
    <source>
        <dbReference type="ARBA" id="ARBA00023212"/>
    </source>
</evidence>
<dbReference type="CDD" id="cd22572">
    <property type="entry name" value="GCP5_NTD"/>
    <property type="match status" value="1"/>
</dbReference>
<evidence type="ECO:0000259" key="7">
    <source>
        <dbReference type="Pfam" id="PF04130"/>
    </source>
</evidence>
<evidence type="ECO:0000256" key="6">
    <source>
        <dbReference type="SAM" id="MobiDB-lite"/>
    </source>
</evidence>
<feature type="region of interest" description="Disordered" evidence="6">
    <location>
        <begin position="1"/>
        <end position="90"/>
    </location>
</feature>
<dbReference type="GO" id="GO:0051011">
    <property type="term" value="F:microtubule minus-end binding"/>
    <property type="evidence" value="ECO:0007669"/>
    <property type="project" value="TreeGrafter"/>
</dbReference>
<dbReference type="Pfam" id="PF17681">
    <property type="entry name" value="GCP_N_terminal"/>
    <property type="match status" value="1"/>
</dbReference>
<feature type="compositionally biased region" description="Low complexity" evidence="6">
    <location>
        <begin position="42"/>
        <end position="76"/>
    </location>
</feature>
<dbReference type="GO" id="GO:0000278">
    <property type="term" value="P:mitotic cell cycle"/>
    <property type="evidence" value="ECO:0007669"/>
    <property type="project" value="TreeGrafter"/>
</dbReference>
<dbReference type="GO" id="GO:0000930">
    <property type="term" value="C:gamma-tubulin complex"/>
    <property type="evidence" value="ECO:0007669"/>
    <property type="project" value="UniProtKB-ARBA"/>
</dbReference>
<dbReference type="GO" id="GO:0005816">
    <property type="term" value="C:spindle pole body"/>
    <property type="evidence" value="ECO:0007669"/>
    <property type="project" value="UniProtKB-ARBA"/>
</dbReference>
<dbReference type="GO" id="GO:0005874">
    <property type="term" value="C:microtubule"/>
    <property type="evidence" value="ECO:0007669"/>
    <property type="project" value="UniProtKB-KW"/>
</dbReference>
<keyword evidence="4 5" id="KW-0206">Cytoskeleton</keyword>
<dbReference type="Proteomes" id="UP000076727">
    <property type="component" value="Unassembled WGS sequence"/>
</dbReference>
<dbReference type="GO" id="GO:0051321">
    <property type="term" value="P:meiotic cell cycle"/>
    <property type="evidence" value="ECO:0007669"/>
    <property type="project" value="TreeGrafter"/>
</dbReference>
<reference evidence="9 10" key="1">
    <citation type="journal article" date="2016" name="Mol. Biol. Evol.">
        <title>Comparative Genomics of Early-Diverging Mushroom-Forming Fungi Provides Insights into the Origins of Lignocellulose Decay Capabilities.</title>
        <authorList>
            <person name="Nagy L.G."/>
            <person name="Riley R."/>
            <person name="Tritt A."/>
            <person name="Adam C."/>
            <person name="Daum C."/>
            <person name="Floudas D."/>
            <person name="Sun H."/>
            <person name="Yadav J.S."/>
            <person name="Pangilinan J."/>
            <person name="Larsson K.H."/>
            <person name="Matsuura K."/>
            <person name="Barry K."/>
            <person name="Labutti K."/>
            <person name="Kuo R."/>
            <person name="Ohm R.A."/>
            <person name="Bhattacharya S.S."/>
            <person name="Shirouzu T."/>
            <person name="Yoshinaga Y."/>
            <person name="Martin F.M."/>
            <person name="Grigoriev I.V."/>
            <person name="Hibbett D.S."/>
        </authorList>
    </citation>
    <scope>NUCLEOTIDE SEQUENCE [LARGE SCALE GENOMIC DNA]</scope>
    <source>
        <strain evidence="9 10">L-15889</strain>
    </source>
</reference>
<comment type="similarity">
    <text evidence="1 5">Belongs to the TUBGCP family.</text>
</comment>
<dbReference type="GO" id="GO:0043015">
    <property type="term" value="F:gamma-tubulin binding"/>
    <property type="evidence" value="ECO:0007669"/>
    <property type="project" value="InterPro"/>
</dbReference>
<keyword evidence="3 5" id="KW-0493">Microtubule</keyword>
<protein>
    <recommendedName>
        <fullName evidence="5">Spindle pole body component</fullName>
    </recommendedName>
</protein>
<dbReference type="InterPro" id="IPR041470">
    <property type="entry name" value="GCP_N"/>
</dbReference>
<sequence>MSRESASPARAPTRSLTTVHSDRLDVHLTSIRPSSSVPTAVGSSRSSSIRPGSSLSAVRPVSSLSTRPSSRLTQRSGSRTSQRPVTRQSTRLVPFYQNLVTQVTGLNAENDDENFRTAVEFVSKNLDLTSRPSGNVDMNAINKHIRGHIQKARVNSHDDLGDALRAAYKLLKTQADSDNDLDSEIKAARLPAHLQLLIALSGPPDETTLLRAQDYLDRLSNPNKPPPGLTWKAILAEEPFEGEHWEGIFPRGTDDLLDTHSGGSTPSLSPWDDSDIDESVSSSEVVDITEAAHPRERVDGSLKTYVPPAYRHRQDVEDLQARQYWRTEWRTDASTARAFDIGDASTLGMVLSFRQRYIHEHDAVREILMALQGDRNMILEWTTSGERVFTFTPTTRLKLLHLTDGALSSILSSYARLATTLQHLRKFVSAIYAKAGKDDKASDRPMHLLNMYRQSTLTLEAFSAALDGQLRAFNAWCAAKEEDICHAQAGIGEPLVVSLLSMDKAIRDTFSDTFAVLLNVIHEVTQRAWRAAEPVIDVWTLPELPMKMAPSAFGALLLDSLLVGVQEHVSMGDYVSANVLMRVFSESAEPMWTMVGRWMKDGMPVRDYTSRPGGRLADLDDEFFVEDNELPLLDPDFWTDGFVLREEGGEGAGPRRTAVPVFLSSVARDVLDAGKAVGLLRVLEIAALLDRDSPWMTNWPSFTALLGLDRTEDLSQSLHDAVWPHCSLAQETLQKVLVDDCDLMLHLSAIENVCLMRRGDGMSHFIDVLFTKMDSRQAWNDFHFLNTAFHDVAEAGSQLWVDTSLVRFSHRGSRDKSIVRTVRALEGFSIEYAVPFPLTYVFGPKTMQTYSSIFTFVLQIRRAKSILERILVRGAAGNLSHIASEAKVFYAMRSKLSWFVNTLLNFVATNVLHAEVLSFHEDFSQVKSLNDMIRLHDEHLVKMESRCLLQRNTAALQRAIISILDMSIHFSDCFVAFAGDTTHDISRQSIRIIKRHRSRRLRRQRRNSDSDLDADPLEANAPEPSFSLGASTTMSAADESFVDRLDKMSSELDALVRFIRRGVESLAAGSGEAAPAFGIFAFALEDWDR</sequence>
<feature type="compositionally biased region" description="Polar residues" evidence="6">
    <location>
        <begin position="77"/>
        <end position="90"/>
    </location>
</feature>
<keyword evidence="2 5" id="KW-0963">Cytoplasm</keyword>
<feature type="region of interest" description="Disordered" evidence="6">
    <location>
        <begin position="252"/>
        <end position="276"/>
    </location>
</feature>
<keyword evidence="10" id="KW-1185">Reference proteome</keyword>
<accession>A0A165S5W2</accession>
<dbReference type="AlphaFoldDB" id="A0A165S5W2"/>
<dbReference type="Gene3D" id="1.20.120.1900">
    <property type="entry name" value="Gamma-tubulin complex, C-terminal domain"/>
    <property type="match status" value="1"/>
</dbReference>
<name>A0A165S5W2_9APHY</name>
<evidence type="ECO:0000256" key="3">
    <source>
        <dbReference type="ARBA" id="ARBA00022701"/>
    </source>
</evidence>
<evidence type="ECO:0000256" key="1">
    <source>
        <dbReference type="ARBA" id="ARBA00010337"/>
    </source>
</evidence>
<dbReference type="EMBL" id="KV429045">
    <property type="protein sequence ID" value="KZT71569.1"/>
    <property type="molecule type" value="Genomic_DNA"/>
</dbReference>
<dbReference type="STRING" id="1314783.A0A165S5W2"/>
<dbReference type="GO" id="GO:0000922">
    <property type="term" value="C:spindle pole"/>
    <property type="evidence" value="ECO:0007669"/>
    <property type="project" value="InterPro"/>
</dbReference>
<evidence type="ECO:0000313" key="9">
    <source>
        <dbReference type="EMBL" id="KZT71569.1"/>
    </source>
</evidence>
<gene>
    <name evidence="9" type="ORF">DAEQUDRAFT_749911</name>
</gene>
<dbReference type="PANTHER" id="PTHR19302:SF33">
    <property type="entry name" value="GAMMA-TUBULIN COMPLEX COMPONENT 5"/>
    <property type="match status" value="1"/>
</dbReference>
<feature type="domain" description="Gamma tubulin complex component protein N-terminal" evidence="8">
    <location>
        <begin position="364"/>
        <end position="739"/>
    </location>
</feature>
<dbReference type="GO" id="GO:0031122">
    <property type="term" value="P:cytoplasmic microtubule organization"/>
    <property type="evidence" value="ECO:0007669"/>
    <property type="project" value="TreeGrafter"/>
</dbReference>
<dbReference type="InterPro" id="IPR059169">
    <property type="entry name" value="GCP5_N_ext"/>
</dbReference>
<dbReference type="PANTHER" id="PTHR19302">
    <property type="entry name" value="GAMMA TUBULIN COMPLEX PROTEIN"/>
    <property type="match status" value="1"/>
</dbReference>
<proteinExistence type="inferred from homology"/>
<dbReference type="InterPro" id="IPR040457">
    <property type="entry name" value="GCP_C"/>
</dbReference>
<feature type="region of interest" description="Disordered" evidence="6">
    <location>
        <begin position="996"/>
        <end position="1030"/>
    </location>
</feature>
<dbReference type="GO" id="GO:0007020">
    <property type="term" value="P:microtubule nucleation"/>
    <property type="evidence" value="ECO:0007669"/>
    <property type="project" value="InterPro"/>
</dbReference>
<comment type="subcellular location">
    <subcellularLocation>
        <location evidence="5">Cytoplasm</location>
        <location evidence="5">Cytoskeleton</location>
        <location evidence="5">Microtubule organizing center</location>
    </subcellularLocation>
</comment>
<feature type="domain" description="Gamma tubulin complex component C-terminal" evidence="7">
    <location>
        <begin position="743"/>
        <end position="1012"/>
    </location>
</feature>
<feature type="compositionally biased region" description="Basic residues" evidence="6">
    <location>
        <begin position="996"/>
        <end position="1005"/>
    </location>
</feature>
<evidence type="ECO:0000259" key="8">
    <source>
        <dbReference type="Pfam" id="PF17681"/>
    </source>
</evidence>
<evidence type="ECO:0000256" key="2">
    <source>
        <dbReference type="ARBA" id="ARBA00022490"/>
    </source>
</evidence>
<dbReference type="InterPro" id="IPR007259">
    <property type="entry name" value="GCP"/>
</dbReference>
<evidence type="ECO:0000256" key="5">
    <source>
        <dbReference type="RuleBase" id="RU363050"/>
    </source>
</evidence>